<dbReference type="InterPro" id="IPR011335">
    <property type="entry name" value="Restrct_endonuc-II-like"/>
</dbReference>
<protein>
    <recommendedName>
        <fullName evidence="1">Restriction endonuclease type IV Mrr domain-containing protein</fullName>
    </recommendedName>
</protein>
<dbReference type="EMBL" id="DSLA01000024">
    <property type="protein sequence ID" value="HEH34817.1"/>
    <property type="molecule type" value="Genomic_DNA"/>
</dbReference>
<dbReference type="Pfam" id="PF04471">
    <property type="entry name" value="Mrr_cat"/>
    <property type="match status" value="1"/>
</dbReference>
<organism evidence="2">
    <name type="scientific">Archaeoglobus fulgidus</name>
    <dbReference type="NCBI Taxonomy" id="2234"/>
    <lineage>
        <taxon>Archaea</taxon>
        <taxon>Methanobacteriati</taxon>
        <taxon>Methanobacteriota</taxon>
        <taxon>Archaeoglobi</taxon>
        <taxon>Archaeoglobales</taxon>
        <taxon>Archaeoglobaceae</taxon>
        <taxon>Archaeoglobus</taxon>
    </lineage>
</organism>
<dbReference type="GO" id="GO:0003677">
    <property type="term" value="F:DNA binding"/>
    <property type="evidence" value="ECO:0007669"/>
    <property type="project" value="InterPro"/>
</dbReference>
<evidence type="ECO:0000313" key="2">
    <source>
        <dbReference type="EMBL" id="HEH34817.1"/>
    </source>
</evidence>
<gene>
    <name evidence="2" type="ORF">ENP88_01395</name>
</gene>
<sequence length="224" mass="25709">MVLPVNRAKERYLKAIKRLGRAEAYYECGKLVYTGGVKAVAECLKSLKKKVPEEKWSKMWAKVYEETKIIERSREILEDIVAEALKSLGFDVKTDEELPAKGRKVEVDVWAVKYINGAPFRIYASCKNWSKEVDVAVIDQEIGRVQRLCQPPHLKILVAKSLTKDAKETALSNEFLVIELEKKASAENAEVIRKVVYDKLRKIVEKKIEELLEKEIKEIKKSDT</sequence>
<dbReference type="GO" id="GO:0009307">
    <property type="term" value="P:DNA restriction-modification system"/>
    <property type="evidence" value="ECO:0007669"/>
    <property type="project" value="InterPro"/>
</dbReference>
<accession>A0A7J2TGX6</accession>
<evidence type="ECO:0000259" key="1">
    <source>
        <dbReference type="Pfam" id="PF04471"/>
    </source>
</evidence>
<dbReference type="SUPFAM" id="SSF52980">
    <property type="entry name" value="Restriction endonuclease-like"/>
    <property type="match status" value="1"/>
</dbReference>
<reference evidence="2" key="1">
    <citation type="journal article" date="2020" name="mSystems">
        <title>Genome- and Community-Level Interaction Insights into Carbon Utilization and Element Cycling Functions of Hydrothermarchaeota in Hydrothermal Sediment.</title>
        <authorList>
            <person name="Zhou Z."/>
            <person name="Liu Y."/>
            <person name="Xu W."/>
            <person name="Pan J."/>
            <person name="Luo Z.H."/>
            <person name="Li M."/>
        </authorList>
    </citation>
    <scope>NUCLEOTIDE SEQUENCE [LARGE SCALE GENOMIC DNA]</scope>
    <source>
        <strain evidence="2">SpSt-26</strain>
    </source>
</reference>
<dbReference type="GO" id="GO:0004519">
    <property type="term" value="F:endonuclease activity"/>
    <property type="evidence" value="ECO:0007669"/>
    <property type="project" value="InterPro"/>
</dbReference>
<feature type="domain" description="Restriction endonuclease type IV Mrr" evidence="1">
    <location>
        <begin position="77"/>
        <end position="173"/>
    </location>
</feature>
<dbReference type="AlphaFoldDB" id="A0A7J2TGX6"/>
<name>A0A7J2TGX6_ARCFL</name>
<dbReference type="InterPro" id="IPR007560">
    <property type="entry name" value="Restrct_endonuc_IV_Mrr"/>
</dbReference>
<proteinExistence type="predicted"/>
<comment type="caution">
    <text evidence="2">The sequence shown here is derived from an EMBL/GenBank/DDBJ whole genome shotgun (WGS) entry which is preliminary data.</text>
</comment>